<reference evidence="2" key="1">
    <citation type="submission" date="2021-01" db="EMBL/GenBank/DDBJ databases">
        <authorList>
            <person name="Corre E."/>
            <person name="Pelletier E."/>
            <person name="Niang G."/>
            <person name="Scheremetjew M."/>
            <person name="Finn R."/>
            <person name="Kale V."/>
            <person name="Holt S."/>
            <person name="Cochrane G."/>
            <person name="Meng A."/>
            <person name="Brown T."/>
            <person name="Cohen L."/>
        </authorList>
    </citation>
    <scope>NUCLEOTIDE SEQUENCE</scope>
    <source>
        <strain evidence="2">10249 10 AB</strain>
    </source>
</reference>
<organism evidence="2">
    <name type="scientific">Pseudo-nitzschia australis</name>
    <dbReference type="NCBI Taxonomy" id="44445"/>
    <lineage>
        <taxon>Eukaryota</taxon>
        <taxon>Sar</taxon>
        <taxon>Stramenopiles</taxon>
        <taxon>Ochrophyta</taxon>
        <taxon>Bacillariophyta</taxon>
        <taxon>Bacillariophyceae</taxon>
        <taxon>Bacillariophycidae</taxon>
        <taxon>Bacillariales</taxon>
        <taxon>Bacillariaceae</taxon>
        <taxon>Pseudo-nitzschia</taxon>
    </lineage>
</organism>
<dbReference type="Gene3D" id="2.60.120.10">
    <property type="entry name" value="Jelly Rolls"/>
    <property type="match status" value="1"/>
</dbReference>
<dbReference type="InterPro" id="IPR015392">
    <property type="entry name" value="TehB/YeaR-like_dom"/>
</dbReference>
<evidence type="ECO:0000313" key="2">
    <source>
        <dbReference type="EMBL" id="CAE0713320.1"/>
    </source>
</evidence>
<sequence length="224" mass="25156">MNPINRHLRSQSFLLFIIYPQITMTSMYIKLATLSILLILSSGRNGLVASAFSVATTPFSATIRRFRTLFVQNEKHFQNNEDVNTSSSDDAMPILPKNAVKYSQVPKEGNVFTETTIPKGLLNRHNTKAGTWGVIKILKGSLHYNIEAGNISNSIKKEGNEDEINNGEREQKMQLIKFILNSDSDGIIEPERLHEVAPVDGEEVEFVVEFHRVPGTGLVDEKRE</sequence>
<dbReference type="Pfam" id="PF09313">
    <property type="entry name" value="TehB-like"/>
    <property type="match status" value="1"/>
</dbReference>
<dbReference type="SUPFAM" id="SSF51197">
    <property type="entry name" value="Clavaminate synthase-like"/>
    <property type="match status" value="1"/>
</dbReference>
<evidence type="ECO:0000259" key="1">
    <source>
        <dbReference type="Pfam" id="PF09313"/>
    </source>
</evidence>
<proteinExistence type="predicted"/>
<feature type="domain" description="TehB/YeaR-like" evidence="1">
    <location>
        <begin position="109"/>
        <end position="207"/>
    </location>
</feature>
<dbReference type="EMBL" id="HBIX01007830">
    <property type="protein sequence ID" value="CAE0713320.1"/>
    <property type="molecule type" value="Transcribed_RNA"/>
</dbReference>
<gene>
    <name evidence="2" type="ORF">PAUS00366_LOCUS6072</name>
</gene>
<dbReference type="InterPro" id="IPR014710">
    <property type="entry name" value="RmlC-like_jellyroll"/>
</dbReference>
<dbReference type="AlphaFoldDB" id="A0A7S4AET1"/>
<protein>
    <recommendedName>
        <fullName evidence="1">TehB/YeaR-like domain-containing protein</fullName>
    </recommendedName>
</protein>
<accession>A0A7S4AET1</accession>
<name>A0A7S4AET1_9STRA</name>